<dbReference type="OrthoDB" id="430051at2759"/>
<dbReference type="GO" id="GO:0003917">
    <property type="term" value="F:DNA topoisomerase type I (single strand cut, ATP-independent) activity"/>
    <property type="evidence" value="ECO:0007669"/>
    <property type="project" value="InterPro"/>
</dbReference>
<evidence type="ECO:0000313" key="1">
    <source>
        <dbReference type="EMBL" id="KAG5571741.1"/>
    </source>
</evidence>
<dbReference type="InterPro" id="IPR025589">
    <property type="entry name" value="Toprim_C_rpt"/>
</dbReference>
<keyword evidence="2" id="KW-1185">Reference proteome</keyword>
<proteinExistence type="predicted"/>
<name>A0A9J5W816_SOLCO</name>
<comment type="caution">
    <text evidence="1">The sequence shown here is derived from an EMBL/GenBank/DDBJ whole genome shotgun (WGS) entry which is preliminary data.</text>
</comment>
<dbReference type="PANTHER" id="PTHR42785:SF1">
    <property type="entry name" value="DNA TOPOISOMERASE"/>
    <property type="match status" value="1"/>
</dbReference>
<reference evidence="1 2" key="1">
    <citation type="submission" date="2020-09" db="EMBL/GenBank/DDBJ databases">
        <title>De no assembly of potato wild relative species, Solanum commersonii.</title>
        <authorList>
            <person name="Cho K."/>
        </authorList>
    </citation>
    <scope>NUCLEOTIDE SEQUENCE [LARGE SCALE GENOMIC DNA]</scope>
    <source>
        <strain evidence="1">LZ3.2</strain>
        <tissue evidence="1">Leaf</tissue>
    </source>
</reference>
<dbReference type="GO" id="GO:0006265">
    <property type="term" value="P:DNA topological change"/>
    <property type="evidence" value="ECO:0007669"/>
    <property type="project" value="InterPro"/>
</dbReference>
<dbReference type="InterPro" id="IPR000380">
    <property type="entry name" value="Topo_IA"/>
</dbReference>
<sequence>MFHRSATVASCCKESTNISWKLWFRGRWPDQYIAKTLYGEEDEDITFEDTKRNVEMPKLLGVHPSSNEKILMKNGPYGYYVQLGEDKKGYVPKRASLSQVKDVNSVTLEDVLELLCYPVTLVWKSPDDGQLVILKLAKFGFTIRHRRTIAPVPKGISGTFGAFMYSRFQEGLDLANEKFPLKIEKTCGVSACLRIDELVDGPNAPHITPEALDRCEASLEDIFNGRLFHLLDATLSESCF</sequence>
<dbReference type="Pfam" id="PF13368">
    <property type="entry name" value="Toprim_C_rpt"/>
    <property type="match status" value="1"/>
</dbReference>
<dbReference type="PANTHER" id="PTHR42785">
    <property type="entry name" value="DNA TOPOISOMERASE, TYPE IA, CORE"/>
    <property type="match status" value="1"/>
</dbReference>
<dbReference type="AlphaFoldDB" id="A0A9J5W816"/>
<dbReference type="GO" id="GO:0003677">
    <property type="term" value="F:DNA binding"/>
    <property type="evidence" value="ECO:0007669"/>
    <property type="project" value="InterPro"/>
</dbReference>
<dbReference type="Proteomes" id="UP000824120">
    <property type="component" value="Chromosome 12"/>
</dbReference>
<accession>A0A9J5W816</accession>
<gene>
    <name evidence="1" type="ORF">H5410_061507</name>
</gene>
<organism evidence="1 2">
    <name type="scientific">Solanum commersonii</name>
    <name type="common">Commerson's wild potato</name>
    <name type="synonym">Commerson's nightshade</name>
    <dbReference type="NCBI Taxonomy" id="4109"/>
    <lineage>
        <taxon>Eukaryota</taxon>
        <taxon>Viridiplantae</taxon>
        <taxon>Streptophyta</taxon>
        <taxon>Embryophyta</taxon>
        <taxon>Tracheophyta</taxon>
        <taxon>Spermatophyta</taxon>
        <taxon>Magnoliopsida</taxon>
        <taxon>eudicotyledons</taxon>
        <taxon>Gunneridae</taxon>
        <taxon>Pentapetalae</taxon>
        <taxon>asterids</taxon>
        <taxon>lamiids</taxon>
        <taxon>Solanales</taxon>
        <taxon>Solanaceae</taxon>
        <taxon>Solanoideae</taxon>
        <taxon>Solaneae</taxon>
        <taxon>Solanum</taxon>
    </lineage>
</organism>
<protein>
    <submittedName>
        <fullName evidence="1">Uncharacterized protein</fullName>
    </submittedName>
</protein>
<dbReference type="EMBL" id="JACXVP010000012">
    <property type="protein sequence ID" value="KAG5571741.1"/>
    <property type="molecule type" value="Genomic_DNA"/>
</dbReference>
<evidence type="ECO:0000313" key="2">
    <source>
        <dbReference type="Proteomes" id="UP000824120"/>
    </source>
</evidence>